<dbReference type="Gene3D" id="2.40.10.10">
    <property type="entry name" value="Trypsin-like serine proteases"/>
    <property type="match status" value="1"/>
</dbReference>
<evidence type="ECO:0000259" key="7">
    <source>
        <dbReference type="PROSITE" id="PS50240"/>
    </source>
</evidence>
<dbReference type="Proteomes" id="UP001488838">
    <property type="component" value="Unassembled WGS sequence"/>
</dbReference>
<evidence type="ECO:0000256" key="3">
    <source>
        <dbReference type="ARBA" id="ARBA00022801"/>
    </source>
</evidence>
<dbReference type="GO" id="GO:0006508">
    <property type="term" value="P:proteolysis"/>
    <property type="evidence" value="ECO:0007669"/>
    <property type="project" value="UniProtKB-KW"/>
</dbReference>
<dbReference type="InterPro" id="IPR033116">
    <property type="entry name" value="TRYPSIN_SER"/>
</dbReference>
<accession>A0AAW0H0D6</accession>
<dbReference type="GO" id="GO:0005737">
    <property type="term" value="C:cytoplasm"/>
    <property type="evidence" value="ECO:0007669"/>
    <property type="project" value="TreeGrafter"/>
</dbReference>
<evidence type="ECO:0000256" key="6">
    <source>
        <dbReference type="ARBA" id="ARBA00023157"/>
    </source>
</evidence>
<dbReference type="AlphaFoldDB" id="A0AAW0H0D6"/>
<keyword evidence="4" id="KW-0720">Serine protease</keyword>
<name>A0AAW0H0D6_MYOGA</name>
<evidence type="ECO:0000256" key="4">
    <source>
        <dbReference type="ARBA" id="ARBA00022825"/>
    </source>
</evidence>
<dbReference type="CDD" id="cd00190">
    <property type="entry name" value="Tryp_SPc"/>
    <property type="match status" value="1"/>
</dbReference>
<organism evidence="8 9">
    <name type="scientific">Myodes glareolus</name>
    <name type="common">Bank vole</name>
    <name type="synonym">Clethrionomys glareolus</name>
    <dbReference type="NCBI Taxonomy" id="447135"/>
    <lineage>
        <taxon>Eukaryota</taxon>
        <taxon>Metazoa</taxon>
        <taxon>Chordata</taxon>
        <taxon>Craniata</taxon>
        <taxon>Vertebrata</taxon>
        <taxon>Euteleostomi</taxon>
        <taxon>Mammalia</taxon>
        <taxon>Eutheria</taxon>
        <taxon>Euarchontoglires</taxon>
        <taxon>Glires</taxon>
        <taxon>Rodentia</taxon>
        <taxon>Myomorpha</taxon>
        <taxon>Muroidea</taxon>
        <taxon>Cricetidae</taxon>
        <taxon>Arvicolinae</taxon>
        <taxon>Myodes</taxon>
    </lineage>
</organism>
<evidence type="ECO:0000256" key="2">
    <source>
        <dbReference type="ARBA" id="ARBA00022729"/>
    </source>
</evidence>
<dbReference type="InterPro" id="IPR043504">
    <property type="entry name" value="Peptidase_S1_PA_chymotrypsin"/>
</dbReference>
<keyword evidence="1" id="KW-0645">Protease</keyword>
<keyword evidence="9" id="KW-1185">Reference proteome</keyword>
<reference evidence="8 9" key="1">
    <citation type="journal article" date="2023" name="bioRxiv">
        <title>Conserved and derived expression patterns and positive selection on dental genes reveal complex evolutionary context of ever-growing rodent molars.</title>
        <authorList>
            <person name="Calamari Z.T."/>
            <person name="Song A."/>
            <person name="Cohen E."/>
            <person name="Akter M."/>
            <person name="Roy R.D."/>
            <person name="Hallikas O."/>
            <person name="Christensen M.M."/>
            <person name="Li P."/>
            <person name="Marangoni P."/>
            <person name="Jernvall J."/>
            <person name="Klein O.D."/>
        </authorList>
    </citation>
    <scope>NUCLEOTIDE SEQUENCE [LARGE SCALE GENOMIC DNA]</scope>
    <source>
        <strain evidence="8">V071</strain>
    </source>
</reference>
<comment type="caution">
    <text evidence="8">The sequence shown here is derived from an EMBL/GenBank/DDBJ whole genome shotgun (WGS) entry which is preliminary data.</text>
</comment>
<keyword evidence="3" id="KW-0378">Hydrolase</keyword>
<protein>
    <recommendedName>
        <fullName evidence="7">Peptidase S1 domain-containing protein</fullName>
    </recommendedName>
</protein>
<feature type="non-terminal residue" evidence="8">
    <location>
        <position position="1"/>
    </location>
</feature>
<dbReference type="GO" id="GO:0004252">
    <property type="term" value="F:serine-type endopeptidase activity"/>
    <property type="evidence" value="ECO:0007669"/>
    <property type="project" value="InterPro"/>
</dbReference>
<keyword evidence="5" id="KW-0865">Zymogen</keyword>
<dbReference type="PANTHER" id="PTHR24271:SF81">
    <property type="entry name" value="GRANZYME B"/>
    <property type="match status" value="1"/>
</dbReference>
<sequence>PVAKAIPHPGFNNETLTSDIMLLKVRRAHILLQGLLLLLSPRSFLLFHPGVSVQSSMSCTLSSSPQLERKAKNTKAVRPLSLPRRKVRVKPGHVCSVAGWGKMAPHGKLSNVLQEVELAVQKDQECESRFQGYYNKTIEICVGDPKITRASFKGDSGGPLLCKRAAVGIVSYGYKNGLSPRVFTKVSISYPG</sequence>
<dbReference type="SMART" id="SM00020">
    <property type="entry name" value="Tryp_SPc"/>
    <property type="match status" value="1"/>
</dbReference>
<keyword evidence="6" id="KW-1015">Disulfide bond</keyword>
<keyword evidence="2" id="KW-0732">Signal</keyword>
<gene>
    <name evidence="8" type="ORF">U0070_006214</name>
</gene>
<evidence type="ECO:0000313" key="9">
    <source>
        <dbReference type="Proteomes" id="UP001488838"/>
    </source>
</evidence>
<evidence type="ECO:0000313" key="8">
    <source>
        <dbReference type="EMBL" id="KAK7795345.1"/>
    </source>
</evidence>
<proteinExistence type="predicted"/>
<evidence type="ECO:0000256" key="1">
    <source>
        <dbReference type="ARBA" id="ARBA00022670"/>
    </source>
</evidence>
<dbReference type="PROSITE" id="PS50240">
    <property type="entry name" value="TRYPSIN_DOM"/>
    <property type="match status" value="1"/>
</dbReference>
<evidence type="ECO:0000256" key="5">
    <source>
        <dbReference type="ARBA" id="ARBA00023145"/>
    </source>
</evidence>
<dbReference type="PROSITE" id="PS00135">
    <property type="entry name" value="TRYPSIN_SER"/>
    <property type="match status" value="1"/>
</dbReference>
<dbReference type="Pfam" id="PF00089">
    <property type="entry name" value="Trypsin"/>
    <property type="match status" value="1"/>
</dbReference>
<feature type="domain" description="Peptidase S1" evidence="7">
    <location>
        <begin position="1"/>
        <end position="192"/>
    </location>
</feature>
<dbReference type="PANTHER" id="PTHR24271">
    <property type="entry name" value="KALLIKREIN-RELATED"/>
    <property type="match status" value="1"/>
</dbReference>
<dbReference type="EMBL" id="JBBHLL010002602">
    <property type="protein sequence ID" value="KAK7795345.1"/>
    <property type="molecule type" value="Genomic_DNA"/>
</dbReference>
<dbReference type="SUPFAM" id="SSF50494">
    <property type="entry name" value="Trypsin-like serine proteases"/>
    <property type="match status" value="1"/>
</dbReference>
<dbReference type="InterPro" id="IPR001254">
    <property type="entry name" value="Trypsin_dom"/>
</dbReference>
<dbReference type="InterPro" id="IPR009003">
    <property type="entry name" value="Peptidase_S1_PA"/>
</dbReference>
<dbReference type="FunFam" id="2.40.10.10:FF:000014">
    <property type="entry name" value="Complement factor D"/>
    <property type="match status" value="1"/>
</dbReference>